<proteinExistence type="predicted"/>
<dbReference type="EMBL" id="QPJY01000004">
    <property type="protein sequence ID" value="RCX30783.1"/>
    <property type="molecule type" value="Genomic_DNA"/>
</dbReference>
<organism evidence="2 3">
    <name type="scientific">Thioalbus denitrificans</name>
    <dbReference type="NCBI Taxonomy" id="547122"/>
    <lineage>
        <taxon>Bacteria</taxon>
        <taxon>Pseudomonadati</taxon>
        <taxon>Pseudomonadota</taxon>
        <taxon>Gammaproteobacteria</taxon>
        <taxon>Chromatiales</taxon>
        <taxon>Ectothiorhodospiraceae</taxon>
        <taxon>Thioalbus</taxon>
    </lineage>
</organism>
<dbReference type="OrthoDB" id="9803916at2"/>
<dbReference type="NCBIfam" id="NF002558">
    <property type="entry name" value="PRK02126.1"/>
    <property type="match status" value="1"/>
</dbReference>
<dbReference type="PANTHER" id="PTHR46018">
    <property type="entry name" value="ZINC PHOSPHODIESTERASE ELAC PROTEIN 1"/>
    <property type="match status" value="1"/>
</dbReference>
<dbReference type="Proteomes" id="UP000252707">
    <property type="component" value="Unassembled WGS sequence"/>
</dbReference>
<evidence type="ECO:0000259" key="1">
    <source>
        <dbReference type="Pfam" id="PF12706"/>
    </source>
</evidence>
<dbReference type="InterPro" id="IPR001279">
    <property type="entry name" value="Metallo-B-lactamas"/>
</dbReference>
<reference evidence="2 3" key="1">
    <citation type="submission" date="2018-07" db="EMBL/GenBank/DDBJ databases">
        <title>Genomic Encyclopedia of Type Strains, Phase IV (KMG-IV): sequencing the most valuable type-strain genomes for metagenomic binning, comparative biology and taxonomic classification.</title>
        <authorList>
            <person name="Goeker M."/>
        </authorList>
    </citation>
    <scope>NUCLEOTIDE SEQUENCE [LARGE SCALE GENOMIC DNA]</scope>
    <source>
        <strain evidence="2 3">DSM 26407</strain>
    </source>
</reference>
<dbReference type="PANTHER" id="PTHR46018:SF7">
    <property type="entry name" value="RIBONUCLEASE Z"/>
    <property type="match status" value="1"/>
</dbReference>
<dbReference type="RefSeq" id="WP_114279758.1">
    <property type="nucleotide sequence ID" value="NZ_QPJY01000004.1"/>
</dbReference>
<dbReference type="SUPFAM" id="SSF56281">
    <property type="entry name" value="Metallo-hydrolase/oxidoreductase"/>
    <property type="match status" value="1"/>
</dbReference>
<feature type="domain" description="Metallo-beta-lactamase" evidence="1">
    <location>
        <begin position="224"/>
        <end position="314"/>
    </location>
</feature>
<dbReference type="GO" id="GO:0042781">
    <property type="term" value="F:3'-tRNA processing endoribonuclease activity"/>
    <property type="evidence" value="ECO:0007669"/>
    <property type="project" value="TreeGrafter"/>
</dbReference>
<dbReference type="Pfam" id="PF12706">
    <property type="entry name" value="Lactamase_B_2"/>
    <property type="match status" value="1"/>
</dbReference>
<gene>
    <name evidence="2" type="ORF">DFQ59_104221</name>
</gene>
<dbReference type="AlphaFoldDB" id="A0A369CAN1"/>
<evidence type="ECO:0000313" key="3">
    <source>
        <dbReference type="Proteomes" id="UP000252707"/>
    </source>
</evidence>
<evidence type="ECO:0000313" key="2">
    <source>
        <dbReference type="EMBL" id="RCX30783.1"/>
    </source>
</evidence>
<comment type="caution">
    <text evidence="2">The sequence shown here is derived from an EMBL/GenBank/DDBJ whole genome shotgun (WGS) entry which is preliminary data.</text>
</comment>
<keyword evidence="3" id="KW-1185">Reference proteome</keyword>
<dbReference type="Gene3D" id="3.60.15.10">
    <property type="entry name" value="Ribonuclease Z/Hydroxyacylglutathione hydrolase-like"/>
    <property type="match status" value="1"/>
</dbReference>
<sequence>MKPLIHPRLVNDPFGDPGLYVELLFEHRALLFDLGDIRALAPRQLLRVSDVFVSHTHMDHFIGFDHLLRILLGRERNVRLYGPRGFIAQVEHHLGGYTWNLVGNYTGELAFEVTEILDSTTARRARFACRSGFRRAADAELELSGGMLLAEDAIEVSCTLLDHGTPSLAFRLAETSHLNVWKDRLQALGLPTGGWLRDLKAAVRAGAPPETPITIRWHEAGVPREVRHTLGWLHDTLLREAPGQTLVYVADCAATDANAGRIVALARSADWLCIECTFLEEDRDHAARKFHLTAADAGRLAREAGVKRIIPFHFSPKYEARPEALEAELYAAFLGAAEG</sequence>
<protein>
    <submittedName>
        <fullName evidence="2">Ribonuclease Z</fullName>
    </submittedName>
</protein>
<accession>A0A369CAN1</accession>
<name>A0A369CAN1_9GAMM</name>
<dbReference type="InterPro" id="IPR036866">
    <property type="entry name" value="RibonucZ/Hydroxyglut_hydro"/>
</dbReference>